<evidence type="ECO:0000313" key="1">
    <source>
        <dbReference type="EMBL" id="EKC56204.1"/>
    </source>
</evidence>
<dbReference type="Pfam" id="PF08902">
    <property type="entry name" value="DUF1848"/>
    <property type="match status" value="1"/>
</dbReference>
<dbReference type="InterPro" id="IPR014998">
    <property type="entry name" value="DUF1848"/>
</dbReference>
<dbReference type="EMBL" id="AJWY01010197">
    <property type="protein sequence ID" value="EKC56204.1"/>
    <property type="molecule type" value="Genomic_DNA"/>
</dbReference>
<organism evidence="1">
    <name type="scientific">human gut metagenome</name>
    <dbReference type="NCBI Taxonomy" id="408170"/>
    <lineage>
        <taxon>unclassified sequences</taxon>
        <taxon>metagenomes</taxon>
        <taxon>organismal metagenomes</taxon>
    </lineage>
</organism>
<comment type="caution">
    <text evidence="1">The sequence shown here is derived from an EMBL/GenBank/DDBJ whole genome shotgun (WGS) entry which is preliminary data.</text>
</comment>
<dbReference type="AlphaFoldDB" id="K1SLA7"/>
<accession>K1SLA7</accession>
<name>K1SLA7_9ZZZZ</name>
<feature type="non-terminal residue" evidence="1">
    <location>
        <position position="33"/>
    </location>
</feature>
<gene>
    <name evidence="1" type="ORF">LEA_14949</name>
</gene>
<proteinExistence type="predicted"/>
<reference evidence="1" key="1">
    <citation type="journal article" date="2013" name="Environ. Microbiol.">
        <title>Microbiota from the distal guts of lean and obese adolescents exhibit partial functional redundancy besides clear differences in community structure.</title>
        <authorList>
            <person name="Ferrer M."/>
            <person name="Ruiz A."/>
            <person name="Lanza F."/>
            <person name="Haange S.B."/>
            <person name="Oberbach A."/>
            <person name="Till H."/>
            <person name="Bargiela R."/>
            <person name="Campoy C."/>
            <person name="Segura M.T."/>
            <person name="Richter M."/>
            <person name="von Bergen M."/>
            <person name="Seifert J."/>
            <person name="Suarez A."/>
        </authorList>
    </citation>
    <scope>NUCLEOTIDE SEQUENCE</scope>
</reference>
<protein>
    <submittedName>
        <fullName evidence="1">Protein containing DUF1848</fullName>
    </submittedName>
</protein>
<sequence length="33" mass="3841">MIVSASRATDIPACYTEWFFRRLHAAMSILLRL</sequence>